<feature type="transmembrane region" description="Helical" evidence="6">
    <location>
        <begin position="12"/>
        <end position="30"/>
    </location>
</feature>
<protein>
    <recommendedName>
        <fullName evidence="12">ER transporter 6TM N-terminal domain-containing protein</fullName>
    </recommendedName>
</protein>
<feature type="region of interest" description="Disordered" evidence="5">
    <location>
        <begin position="207"/>
        <end position="232"/>
    </location>
</feature>
<feature type="region of interest" description="Disordered" evidence="5">
    <location>
        <begin position="901"/>
        <end position="962"/>
    </location>
</feature>
<feature type="transmembrane region" description="Helical" evidence="6">
    <location>
        <begin position="592"/>
        <end position="609"/>
    </location>
</feature>
<evidence type="ECO:0000259" key="9">
    <source>
        <dbReference type="Pfam" id="PF13515"/>
    </source>
</evidence>
<dbReference type="RefSeq" id="XP_046041164.1">
    <property type="nucleotide sequence ID" value="XM_046196491.1"/>
</dbReference>
<evidence type="ECO:0008006" key="12">
    <source>
        <dbReference type="Google" id="ProtNLM"/>
    </source>
</evidence>
<dbReference type="GeneID" id="70226445"/>
<feature type="transmembrane region" description="Helical" evidence="6">
    <location>
        <begin position="145"/>
        <end position="165"/>
    </location>
</feature>
<evidence type="ECO:0000256" key="5">
    <source>
        <dbReference type="SAM" id="MobiDB-lite"/>
    </source>
</evidence>
<dbReference type="Pfam" id="PF13515">
    <property type="entry name" value="FUSC_2"/>
    <property type="match status" value="1"/>
</dbReference>
<organism evidence="10 11">
    <name type="scientific">Fusarium redolens</name>
    <dbReference type="NCBI Taxonomy" id="48865"/>
    <lineage>
        <taxon>Eukaryota</taxon>
        <taxon>Fungi</taxon>
        <taxon>Dikarya</taxon>
        <taxon>Ascomycota</taxon>
        <taxon>Pezizomycotina</taxon>
        <taxon>Sordariomycetes</taxon>
        <taxon>Hypocreomycetidae</taxon>
        <taxon>Hypocreales</taxon>
        <taxon>Nectriaceae</taxon>
        <taxon>Fusarium</taxon>
        <taxon>Fusarium redolens species complex</taxon>
    </lineage>
</organism>
<evidence type="ECO:0000259" key="8">
    <source>
        <dbReference type="Pfam" id="PF10337"/>
    </source>
</evidence>
<dbReference type="EMBL" id="JAGMUX010000035">
    <property type="protein sequence ID" value="KAH7207789.1"/>
    <property type="molecule type" value="Genomic_DNA"/>
</dbReference>
<reference evidence="10" key="1">
    <citation type="journal article" date="2021" name="Nat. Commun.">
        <title>Genetic determinants of endophytism in the Arabidopsis root mycobiome.</title>
        <authorList>
            <person name="Mesny F."/>
            <person name="Miyauchi S."/>
            <person name="Thiergart T."/>
            <person name="Pickel B."/>
            <person name="Atanasova L."/>
            <person name="Karlsson M."/>
            <person name="Huettel B."/>
            <person name="Barry K.W."/>
            <person name="Haridas S."/>
            <person name="Chen C."/>
            <person name="Bauer D."/>
            <person name="Andreopoulos W."/>
            <person name="Pangilinan J."/>
            <person name="LaButti K."/>
            <person name="Riley R."/>
            <person name="Lipzen A."/>
            <person name="Clum A."/>
            <person name="Drula E."/>
            <person name="Henrissat B."/>
            <person name="Kohler A."/>
            <person name="Grigoriev I.V."/>
            <person name="Martin F.M."/>
            <person name="Hacquard S."/>
        </authorList>
    </citation>
    <scope>NUCLEOTIDE SEQUENCE</scope>
    <source>
        <strain evidence="10">MPI-CAGE-AT-0023</strain>
    </source>
</reference>
<dbReference type="InterPro" id="IPR018823">
    <property type="entry name" value="ArAE_2_N"/>
</dbReference>
<dbReference type="Proteomes" id="UP000720189">
    <property type="component" value="Unassembled WGS sequence"/>
</dbReference>
<dbReference type="Pfam" id="PF10337">
    <property type="entry name" value="ArAE_2_N"/>
    <property type="match status" value="1"/>
</dbReference>
<proteinExistence type="predicted"/>
<gene>
    <name evidence="10" type="ORF">BKA55DRAFT_600178</name>
</gene>
<feature type="transmembrane region" description="Helical" evidence="6">
    <location>
        <begin position="676"/>
        <end position="699"/>
    </location>
</feature>
<feature type="transmembrane region" description="Helical" evidence="6">
    <location>
        <begin position="637"/>
        <end position="655"/>
    </location>
</feature>
<dbReference type="GO" id="GO:0016020">
    <property type="term" value="C:membrane"/>
    <property type="evidence" value="ECO:0007669"/>
    <property type="project" value="UniProtKB-SubCell"/>
</dbReference>
<feature type="transmembrane region" description="Helical" evidence="6">
    <location>
        <begin position="616"/>
        <end position="631"/>
    </location>
</feature>
<keyword evidence="11" id="KW-1185">Reference proteome</keyword>
<dbReference type="InterPro" id="IPR018820">
    <property type="entry name" value="BRE4-related_DUF2421"/>
</dbReference>
<evidence type="ECO:0000256" key="1">
    <source>
        <dbReference type="ARBA" id="ARBA00004141"/>
    </source>
</evidence>
<dbReference type="PANTHER" id="PTHR37994:SF4">
    <property type="entry name" value="ER TRANSPORTER 6TM N-TERMINAL DOMAIN-CONTAINING PROTEIN-RELATED"/>
    <property type="match status" value="1"/>
</dbReference>
<evidence type="ECO:0000259" key="7">
    <source>
        <dbReference type="Pfam" id="PF10334"/>
    </source>
</evidence>
<dbReference type="AlphaFoldDB" id="A0A9P9FWW1"/>
<comment type="subcellular location">
    <subcellularLocation>
        <location evidence="1">Membrane</location>
        <topology evidence="1">Multi-pass membrane protein</topology>
    </subcellularLocation>
</comment>
<evidence type="ECO:0000313" key="10">
    <source>
        <dbReference type="EMBL" id="KAH7207789.1"/>
    </source>
</evidence>
<feature type="domain" description="Putative ER transporter 6TM N-terminal" evidence="8">
    <location>
        <begin position="10"/>
        <end position="283"/>
    </location>
</feature>
<dbReference type="Pfam" id="PF10334">
    <property type="entry name" value="BRE4"/>
    <property type="match status" value="1"/>
</dbReference>
<sequence length="1049" mass="118214">MYQSTRISSYFTTTGYLIPIISVLAVAILPRDRFIQNLSLELLAICVGSAMSLLVLWSSVQARIHTSPSTSQTTTVGIPPYNSSQSAVCAVWLFTNIWFANFMRAKLPSFSLPVIIYSILINNSTTSGPRLATTQAVEAFVKEQLLAMLFGMALATGVSLFILPISSRMIVIGQFRGLVCQLRKVVSLQKEYLATLARDDIFDTETTNAEERESWQEKKKRKSRKMEKVKDEGMAKEAKAAKRLAETTHTTRVFTGKIHDNMAFAKRDVAWGKLDAKDLGEIVAISSLADIFHRVAERQRRNVVKDTLDESTAEGNWEKQMWNDMKQLHTTFQTFVEAIDQGLEHTGICLEILPKPKVTKKSTRIGSDDVEAHGDVVNPGDQYFGSLVDRKVQEFKSQNGDTTRAWVKDDASDAISRNQTQLYVIFYTQQLMHVAGDALQDLVAFADKKVEDGTMKHKRLIFPTERRLWRWLMSVFKEQDSSVKKNQDILETNNIDYGDSFNPKKDLEHLPATNIWQHVGNWLRRILSMLGSKESHFGFRVAAATMTVGILAFLKQTQQFFQDQRLDWAMITIALGMTITSGQSIFGFFCRVGGTCLAMIFSLIIWYTVDQKTPGVIILLWFFIFIEYYFFKFPRFLTAVMITITTQIIIIGYELQVRQLGEAVATQSGQPYYPTYLLAPYRLAVVASGSLIAFFWTIFPSPLTDRTSLRQDLSATIYLLAQYFSVILSTVQSQREGTAGDIESETSPAYHLLKARRKIFGKVMRLMSSIESHIMWQRWEPNLGGRFPVETYQEIIKRSGRIMSYLTLMSYTLTHPPRIHKTEDPDEGQACSSNAAADAHDNSWWPALTEAFSGVEPTNNTFLSTLALLSNSILAGQSLPPFLLLPQPYEMMPRLIQLPKNDRATESDPDDNPSLPHRDFARGRGNPGLTTIDLRQEAPDHAVEKRTRRDQHPQNKQADVAFPGDTKSLDAVLELRGYAEFVAMQVCNTLVCDDLERLVRAMSGLVGVVDFSFGVDVSGKDGRASEMVEKPLAQRRTTRVVAAMSKKAV</sequence>
<feature type="transmembrane region" description="Helical" evidence="6">
    <location>
        <begin position="42"/>
        <end position="64"/>
    </location>
</feature>
<keyword evidence="3 6" id="KW-1133">Transmembrane helix</keyword>
<keyword evidence="2 6" id="KW-0812">Transmembrane</keyword>
<accession>A0A9P9FWW1</accession>
<dbReference type="InterPro" id="IPR049453">
    <property type="entry name" value="Memb_transporter_dom"/>
</dbReference>
<name>A0A9P9FWW1_FUSRE</name>
<evidence type="ECO:0000256" key="4">
    <source>
        <dbReference type="ARBA" id="ARBA00023136"/>
    </source>
</evidence>
<evidence type="ECO:0000313" key="11">
    <source>
        <dbReference type="Proteomes" id="UP000720189"/>
    </source>
</evidence>
<feature type="domain" description="Integral membrane bound transporter" evidence="9">
    <location>
        <begin position="559"/>
        <end position="696"/>
    </location>
</feature>
<dbReference type="OrthoDB" id="2274698at2759"/>
<evidence type="ECO:0000256" key="2">
    <source>
        <dbReference type="ARBA" id="ARBA00022692"/>
    </source>
</evidence>
<comment type="caution">
    <text evidence="10">The sequence shown here is derived from an EMBL/GenBank/DDBJ whole genome shotgun (WGS) entry which is preliminary data.</text>
</comment>
<feature type="domain" description="DUF2421" evidence="7">
    <location>
        <begin position="700"/>
        <end position="809"/>
    </location>
</feature>
<feature type="compositionally biased region" description="Basic and acidic residues" evidence="5">
    <location>
        <begin position="934"/>
        <end position="953"/>
    </location>
</feature>
<evidence type="ECO:0000256" key="6">
    <source>
        <dbReference type="SAM" id="Phobius"/>
    </source>
</evidence>
<evidence type="ECO:0000256" key="3">
    <source>
        <dbReference type="ARBA" id="ARBA00022989"/>
    </source>
</evidence>
<keyword evidence="4 6" id="KW-0472">Membrane</keyword>
<dbReference type="PANTHER" id="PTHR37994">
    <property type="entry name" value="ARAE_2_N DOMAIN-CONTAINING PROTEIN-RELATED"/>
    <property type="match status" value="1"/>
</dbReference>